<dbReference type="Pfam" id="PF12833">
    <property type="entry name" value="HTH_18"/>
    <property type="match status" value="1"/>
</dbReference>
<dbReference type="PANTHER" id="PTHR43130:SF3">
    <property type="entry name" value="HTH-TYPE TRANSCRIPTIONAL REGULATOR RV1931C"/>
    <property type="match status" value="1"/>
</dbReference>
<evidence type="ECO:0000259" key="3">
    <source>
        <dbReference type="PROSITE" id="PS01124"/>
    </source>
</evidence>
<keyword evidence="2" id="KW-0804">Transcription</keyword>
<dbReference type="InterPro" id="IPR052158">
    <property type="entry name" value="INH-QAR"/>
</dbReference>
<evidence type="ECO:0000256" key="2">
    <source>
        <dbReference type="ARBA" id="ARBA00023163"/>
    </source>
</evidence>
<feature type="domain" description="HTH araC/xylS-type" evidence="3">
    <location>
        <begin position="215"/>
        <end position="313"/>
    </location>
</feature>
<evidence type="ECO:0000313" key="5">
    <source>
        <dbReference type="Proteomes" id="UP000663629"/>
    </source>
</evidence>
<accession>A0ABX7JJB0</accession>
<dbReference type="InterPro" id="IPR029062">
    <property type="entry name" value="Class_I_gatase-like"/>
</dbReference>
<dbReference type="EMBL" id="CP070369">
    <property type="protein sequence ID" value="QRZ14317.1"/>
    <property type="molecule type" value="Genomic_DNA"/>
</dbReference>
<dbReference type="PANTHER" id="PTHR43130">
    <property type="entry name" value="ARAC-FAMILY TRANSCRIPTIONAL REGULATOR"/>
    <property type="match status" value="1"/>
</dbReference>
<keyword evidence="5" id="KW-1185">Reference proteome</keyword>
<dbReference type="SUPFAM" id="SSF46689">
    <property type="entry name" value="Homeodomain-like"/>
    <property type="match status" value="2"/>
</dbReference>
<proteinExistence type="predicted"/>
<dbReference type="SUPFAM" id="SSF52317">
    <property type="entry name" value="Class I glutamine amidotransferase-like"/>
    <property type="match status" value="1"/>
</dbReference>
<gene>
    <name evidence="4" type="ORF">JWJ88_12565</name>
</gene>
<dbReference type="Gene3D" id="1.10.10.60">
    <property type="entry name" value="Homeodomain-like"/>
    <property type="match status" value="1"/>
</dbReference>
<dbReference type="Proteomes" id="UP000663629">
    <property type="component" value="Plasmid p1"/>
</dbReference>
<keyword evidence="1" id="KW-0805">Transcription regulation</keyword>
<dbReference type="PROSITE" id="PS01124">
    <property type="entry name" value="HTH_ARAC_FAMILY_2"/>
    <property type="match status" value="1"/>
</dbReference>
<geneLocation type="plasmid" evidence="4 5">
    <name>p1</name>
</geneLocation>
<dbReference type="CDD" id="cd03136">
    <property type="entry name" value="GATase1_AraC_ArgR_like"/>
    <property type="match status" value="1"/>
</dbReference>
<dbReference type="SMART" id="SM00342">
    <property type="entry name" value="HTH_ARAC"/>
    <property type="match status" value="1"/>
</dbReference>
<organism evidence="4 5">
    <name type="scientific">Paracoccus methylovorus</name>
    <dbReference type="NCBI Taxonomy" id="2812658"/>
    <lineage>
        <taxon>Bacteria</taxon>
        <taxon>Pseudomonadati</taxon>
        <taxon>Pseudomonadota</taxon>
        <taxon>Alphaproteobacteria</taxon>
        <taxon>Rhodobacterales</taxon>
        <taxon>Paracoccaceae</taxon>
        <taxon>Paracoccus</taxon>
    </lineage>
</organism>
<protein>
    <submittedName>
        <fullName evidence="4">Helix-turn-helix domain-containing protein</fullName>
    </submittedName>
</protein>
<sequence>MQKWKQSERSRQVDILLFDQFSNHCLANAVEPLRAANTLSRKPLYRWRFLSIDGMPVVSSSGLPVVPEIALPRSEGGDYLAVMPSYDFRKHASAANLRALRVAAQRRYQALVGMDTGSWLLAAAGLLDRRRATIHWDELDAMAEAFPEVEVRPDRFIVDGDRLSCGGVTTSFELILHLIREQHGPMLSLEVAALFMHGTSDPPLKSFANADAAIHAAVALMRRNIEAPLTIPQIAAEMGLGRKGLEALFRAEVGTTPQLLYKTLRLREARRLATHTKQSIPEIATRCGYADASAMSRAFRQEFGCTPSSLRNG</sequence>
<dbReference type="Gene3D" id="3.40.50.880">
    <property type="match status" value="1"/>
</dbReference>
<reference evidence="4 5" key="1">
    <citation type="submission" date="2021-02" db="EMBL/GenBank/DDBJ databases">
        <title>Paracoccus methylovroum sp.nov., a new methanol and methylamine utilizing methylotrophic denitrifer.</title>
        <authorList>
            <person name="Timsy T."/>
            <person name="Behrendt U."/>
            <person name="Ulrich A."/>
            <person name="Spanner T."/>
            <person name="Foesel B.U."/>
            <person name="Horn M.A."/>
            <person name="Kolb S."/>
        </authorList>
    </citation>
    <scope>NUCLEOTIDE SEQUENCE [LARGE SCALE GENOMIC DNA]</scope>
    <source>
        <strain evidence="4 5">H4-D09</strain>
        <plasmid evidence="4 5">p1</plasmid>
    </source>
</reference>
<evidence type="ECO:0000313" key="4">
    <source>
        <dbReference type="EMBL" id="QRZ14317.1"/>
    </source>
</evidence>
<evidence type="ECO:0000256" key="1">
    <source>
        <dbReference type="ARBA" id="ARBA00023015"/>
    </source>
</evidence>
<name>A0ABX7JJB0_9RHOB</name>
<dbReference type="InterPro" id="IPR018060">
    <property type="entry name" value="HTH_AraC"/>
</dbReference>
<dbReference type="InterPro" id="IPR009057">
    <property type="entry name" value="Homeodomain-like_sf"/>
</dbReference>
<keyword evidence="4" id="KW-0614">Plasmid</keyword>